<accession>A0A9X4FD83</accession>
<sequence length="186" mass="21861">MISFLPRNYISIDDFNILNSVAGYHFDNDNLQIDFRQLFNSSEYKEDLVFLKLDHIGIEAYFYVSETEIRRFLGVDIKYLDADYVAHIVTRNCANYGVHYIHSIPWELSRKLPILVSAYLSLGEWKVKVLVEVNSLELDQNYLFSEKNRLSKDLKLVTVHSPFETYLYSHELSTLCEDDVVLVYQK</sequence>
<protein>
    <submittedName>
        <fullName evidence="1">Uncharacterized protein</fullName>
    </submittedName>
</protein>
<name>A0A9X4FD83_9VIBR</name>
<evidence type="ECO:0000313" key="4">
    <source>
        <dbReference type="Proteomes" id="UP001241226"/>
    </source>
</evidence>
<evidence type="ECO:0000313" key="3">
    <source>
        <dbReference type="Proteomes" id="UP001140978"/>
    </source>
</evidence>
<evidence type="ECO:0000313" key="1">
    <source>
        <dbReference type="EMBL" id="MDE1346297.1"/>
    </source>
</evidence>
<dbReference type="RefSeq" id="WP_176313691.1">
    <property type="nucleotide sequence ID" value="NZ_CALYLG010000372.1"/>
</dbReference>
<gene>
    <name evidence="1" type="ORF">L9X51_07640</name>
    <name evidence="2" type="ORF">PYE67_18490</name>
</gene>
<proteinExistence type="predicted"/>
<reference evidence="1 4" key="1">
    <citation type="submission" date="2022-02" db="EMBL/GenBank/DDBJ databases">
        <title>Emergence and expansion in Europe of a Vibrio aestuarianus clonal complex pathogenic for oysters.</title>
        <authorList>
            <person name="Mesnil A."/>
            <person name="Travers M.-A."/>
        </authorList>
    </citation>
    <scope>NUCLEOTIDE SEQUENCE</scope>
    <source>
        <strain evidence="1">19_064_15T1</strain>
        <strain evidence="2 4">U17</strain>
    </source>
</reference>
<dbReference type="AlphaFoldDB" id="A0A9X4FD83"/>
<evidence type="ECO:0000313" key="2">
    <source>
        <dbReference type="EMBL" id="WGK86929.1"/>
    </source>
</evidence>
<dbReference type="Proteomes" id="UP001241226">
    <property type="component" value="Chromosome 2"/>
</dbReference>
<dbReference type="Proteomes" id="UP001140978">
    <property type="component" value="Unassembled WGS sequence"/>
</dbReference>
<dbReference type="EMBL" id="CP118712">
    <property type="protein sequence ID" value="WGK86929.1"/>
    <property type="molecule type" value="Genomic_DNA"/>
</dbReference>
<dbReference type="EMBL" id="JAKNAX010000015">
    <property type="protein sequence ID" value="MDE1346297.1"/>
    <property type="molecule type" value="Genomic_DNA"/>
</dbReference>
<organism evidence="1 3">
    <name type="scientific">Vibrio aestuarianus</name>
    <dbReference type="NCBI Taxonomy" id="28171"/>
    <lineage>
        <taxon>Bacteria</taxon>
        <taxon>Pseudomonadati</taxon>
        <taxon>Pseudomonadota</taxon>
        <taxon>Gammaproteobacteria</taxon>
        <taxon>Vibrionales</taxon>
        <taxon>Vibrionaceae</taxon>
        <taxon>Vibrio</taxon>
    </lineage>
</organism>